<evidence type="ECO:0000313" key="1">
    <source>
        <dbReference type="EMBL" id="PFC75503.1"/>
    </source>
</evidence>
<gene>
    <name evidence="1" type="ORF">CN290_09740</name>
</gene>
<dbReference type="EMBL" id="NTQT01000010">
    <property type="protein sequence ID" value="PFC75503.1"/>
    <property type="molecule type" value="Genomic_DNA"/>
</dbReference>
<comment type="caution">
    <text evidence="1">The sequence shown here is derived from an EMBL/GenBank/DDBJ whole genome shotgun (WGS) entry which is preliminary data.</text>
</comment>
<sequence>MNEQGFFVYHIVTRKKMKSGQIIQFNKNQTNTLFHFFFEREHLNSSGEDSIQILKEHYTNEELHIKNENTTVVMNYIDQTIRAIRETIVEIVRLQEYPNYPSRLSCLYAAKSYEDALKWKALFDSYNREVLQIVKLRVIGSSFEGDGNLLPKEDGIPFSQKMEQAREYWKGNSKSELPELLINGEIEVVEIINDFSKMKI</sequence>
<name>A0A2B4DWP0_BACCE</name>
<dbReference type="SUPFAM" id="SSF56399">
    <property type="entry name" value="ADP-ribosylation"/>
    <property type="match status" value="1"/>
</dbReference>
<dbReference type="Gene3D" id="1.10.3800.10">
    <property type="entry name" value="ADP-ribosylation domain"/>
    <property type="match status" value="1"/>
</dbReference>
<organism evidence="1 2">
    <name type="scientific">Bacillus cereus</name>
    <dbReference type="NCBI Taxonomy" id="1396"/>
    <lineage>
        <taxon>Bacteria</taxon>
        <taxon>Bacillati</taxon>
        <taxon>Bacillota</taxon>
        <taxon>Bacilli</taxon>
        <taxon>Bacillales</taxon>
        <taxon>Bacillaceae</taxon>
        <taxon>Bacillus</taxon>
        <taxon>Bacillus cereus group</taxon>
    </lineage>
</organism>
<protein>
    <recommendedName>
        <fullName evidence="3">DUF2441 domain-containing protein</fullName>
    </recommendedName>
</protein>
<dbReference type="InterPro" id="IPR018840">
    <property type="entry name" value="DUF2441"/>
</dbReference>
<dbReference type="RefSeq" id="WP_098199055.1">
    <property type="nucleotide sequence ID" value="NZ_NTQT01000010.1"/>
</dbReference>
<proteinExistence type="predicted"/>
<accession>A0A2B4DWP0</accession>
<evidence type="ECO:0008006" key="3">
    <source>
        <dbReference type="Google" id="ProtNLM"/>
    </source>
</evidence>
<dbReference type="Pfam" id="PF10386">
    <property type="entry name" value="DUF2441"/>
    <property type="match status" value="1"/>
</dbReference>
<evidence type="ECO:0000313" key="2">
    <source>
        <dbReference type="Proteomes" id="UP000220226"/>
    </source>
</evidence>
<dbReference type="AlphaFoldDB" id="A0A2B4DWP0"/>
<dbReference type="Proteomes" id="UP000220226">
    <property type="component" value="Unassembled WGS sequence"/>
</dbReference>
<dbReference type="Gene3D" id="3.20.170.10">
    <property type="entry name" value="ADP-ribosylation domain"/>
    <property type="match status" value="1"/>
</dbReference>
<reference evidence="1 2" key="1">
    <citation type="submission" date="2017-09" db="EMBL/GenBank/DDBJ databases">
        <title>Large-scale bioinformatics analysis of Bacillus genomes uncovers conserved roles of natural products in bacterial physiology.</title>
        <authorList>
            <consortium name="Agbiome Team Llc"/>
            <person name="Bleich R.M."/>
            <person name="Grubbs K.J."/>
            <person name="Santa Maria K.C."/>
            <person name="Allen S.E."/>
            <person name="Farag S."/>
            <person name="Shank E.A."/>
            <person name="Bowers A."/>
        </authorList>
    </citation>
    <scope>NUCLEOTIDE SEQUENCE [LARGE SCALE GENOMIC DNA]</scope>
    <source>
        <strain evidence="1 2">AFS025165</strain>
    </source>
</reference>